<proteinExistence type="predicted"/>
<evidence type="ECO:0008006" key="4">
    <source>
        <dbReference type="Google" id="ProtNLM"/>
    </source>
</evidence>
<evidence type="ECO:0000313" key="3">
    <source>
        <dbReference type="Proteomes" id="UP000230093"/>
    </source>
</evidence>
<gene>
    <name evidence="2" type="ORF">COT75_01830</name>
</gene>
<feature type="transmembrane region" description="Helical" evidence="1">
    <location>
        <begin position="227"/>
        <end position="247"/>
    </location>
</feature>
<evidence type="ECO:0000256" key="1">
    <source>
        <dbReference type="SAM" id="Phobius"/>
    </source>
</evidence>
<protein>
    <recommendedName>
        <fullName evidence="4">Glycosyltransferase RgtA/B/C/D-like domain-containing protein</fullName>
    </recommendedName>
</protein>
<dbReference type="EMBL" id="PEZT01000010">
    <property type="protein sequence ID" value="PIS09398.1"/>
    <property type="molecule type" value="Genomic_DNA"/>
</dbReference>
<feature type="transmembrane region" description="Helical" evidence="1">
    <location>
        <begin position="160"/>
        <end position="178"/>
    </location>
</feature>
<organism evidence="2 3">
    <name type="scientific">Candidatus Beckwithbacteria bacterium CG10_big_fil_rev_8_21_14_0_10_34_10</name>
    <dbReference type="NCBI Taxonomy" id="1974495"/>
    <lineage>
        <taxon>Bacteria</taxon>
        <taxon>Candidatus Beckwithiibacteriota</taxon>
    </lineage>
</organism>
<sequence length="537" mass="63585">MNKGFPIFKMIYKVKKMLPPFKEIKFLFLIALISALIKACFLIPNKNYFWFDQARDAVIVQELLHGDLKLQGPSASGTNDQIYHGVMYYYLLASFYWLLQGNPFLVTLVLSSIVSFAFVFPIYFLVKSLMKDKRIALLSTIFISFNIENLSLGVWLSNPIITLITIPCFYLFLWYVFFQEKKQYLFFLIVSLALSNQAAVWTLYLFIPLGLSYFYLALKKKKLFLFSANQFFMAGVLYLILVFSMILTQWKLWRLGIFNFKDSKLLMEHSQNNFHLFKQVINLYIEKVTRLFWKKQTTISLLIFITSLVYFWRQLNQKLKYFLLIWFSAIGMFLLIKPHGSVHLLIGMEIVILLPFSYIIGKLIKQKRWRILGIFLAVLFVLLHFRQMQIYKKDNYYLYGVQQGATFSDELAVIDKMYELADYGPFTFSSFTNPYSYNTTWAYLFKWYGESRHGYVPQFFGPEQEGFFGGKLLKMAAQITPNHFTIYEPDLLKNIVYTDFVNRQNEFSFVKEQYQFGGIVLEERRPNSYKDNYLYEN</sequence>
<feature type="transmembrane region" description="Helical" evidence="1">
    <location>
        <begin position="367"/>
        <end position="385"/>
    </location>
</feature>
<feature type="transmembrane region" description="Helical" evidence="1">
    <location>
        <begin position="104"/>
        <end position="126"/>
    </location>
</feature>
<reference evidence="3" key="1">
    <citation type="submission" date="2017-09" db="EMBL/GenBank/DDBJ databases">
        <title>Depth-based differentiation of microbial function through sediment-hosted aquifers and enrichment of novel symbionts in the deep terrestrial subsurface.</title>
        <authorList>
            <person name="Probst A.J."/>
            <person name="Ladd B."/>
            <person name="Jarett J.K."/>
            <person name="Geller-Mcgrath D.E."/>
            <person name="Sieber C.M.K."/>
            <person name="Emerson J.B."/>
            <person name="Anantharaman K."/>
            <person name="Thomas B.C."/>
            <person name="Malmstrom R."/>
            <person name="Stieglmeier M."/>
            <person name="Klingl A."/>
            <person name="Woyke T."/>
            <person name="Ryan C.M."/>
            <person name="Banfield J.F."/>
        </authorList>
    </citation>
    <scope>NUCLEOTIDE SEQUENCE [LARGE SCALE GENOMIC DNA]</scope>
</reference>
<comment type="caution">
    <text evidence="2">The sequence shown here is derived from an EMBL/GenBank/DDBJ whole genome shotgun (WGS) entry which is preliminary data.</text>
</comment>
<accession>A0A2H0WBU2</accession>
<keyword evidence="1" id="KW-0472">Membrane</keyword>
<keyword evidence="1" id="KW-1133">Transmembrane helix</keyword>
<dbReference type="AlphaFoldDB" id="A0A2H0WBU2"/>
<keyword evidence="1" id="KW-0812">Transmembrane</keyword>
<evidence type="ECO:0000313" key="2">
    <source>
        <dbReference type="EMBL" id="PIS09398.1"/>
    </source>
</evidence>
<dbReference type="Proteomes" id="UP000230093">
    <property type="component" value="Unassembled WGS sequence"/>
</dbReference>
<feature type="transmembrane region" description="Helical" evidence="1">
    <location>
        <begin position="185"/>
        <end position="207"/>
    </location>
</feature>
<name>A0A2H0WBU2_9BACT</name>
<feature type="transmembrane region" description="Helical" evidence="1">
    <location>
        <begin position="319"/>
        <end position="336"/>
    </location>
</feature>
<feature type="transmembrane region" description="Helical" evidence="1">
    <location>
        <begin position="343"/>
        <end position="361"/>
    </location>
</feature>